<dbReference type="EMBL" id="MZXW01000019">
    <property type="protein sequence ID" value="RXT46567.1"/>
    <property type="molecule type" value="Genomic_DNA"/>
</dbReference>
<dbReference type="Pfam" id="PF09917">
    <property type="entry name" value="DUF2147"/>
    <property type="match status" value="1"/>
</dbReference>
<dbReference type="Gene3D" id="2.40.128.520">
    <property type="match status" value="1"/>
</dbReference>
<dbReference type="Proteomes" id="UP000290819">
    <property type="component" value="Unassembled WGS sequence"/>
</dbReference>
<feature type="signal peptide" evidence="2">
    <location>
        <begin position="1"/>
        <end position="28"/>
    </location>
</feature>
<evidence type="ECO:0000256" key="2">
    <source>
        <dbReference type="SAM" id="SignalP"/>
    </source>
</evidence>
<feature type="compositionally biased region" description="Low complexity" evidence="1">
    <location>
        <begin position="183"/>
        <end position="196"/>
    </location>
</feature>
<organism evidence="4 5">
    <name type="scientific">Bradyrhizobium betae</name>
    <dbReference type="NCBI Taxonomy" id="244734"/>
    <lineage>
        <taxon>Bacteria</taxon>
        <taxon>Pseudomonadati</taxon>
        <taxon>Pseudomonadota</taxon>
        <taxon>Alphaproteobacteria</taxon>
        <taxon>Hyphomicrobiales</taxon>
        <taxon>Nitrobacteraceae</taxon>
        <taxon>Bradyrhizobium</taxon>
    </lineage>
</organism>
<evidence type="ECO:0000313" key="5">
    <source>
        <dbReference type="Proteomes" id="UP000290819"/>
    </source>
</evidence>
<sequence>MRKLFSSFRLLSLLALALSFGAVRPAAAQVPAAVSGQPTAAGLWQKVEDGKTVGWFLFIDHNGIFEGVIAKTFPRPGDDPNEICSKCADDRKNAPVLGLSFIRDMKRDGLKYDGGNVVNPRDGNIWKAKMTVSPDGQTLTMRGFLGISLFGKDETWTRLPDANIAQLDPAIVAKYLPAQATAATAPKPVPAKKGGAMMAPAPKQ</sequence>
<reference evidence="4 5" key="1">
    <citation type="submission" date="2017-03" db="EMBL/GenBank/DDBJ databases">
        <authorList>
            <person name="Safronova V.I."/>
            <person name="Sazanova A.L."/>
            <person name="Chirak E.R."/>
        </authorList>
    </citation>
    <scope>NUCLEOTIDE SEQUENCE [LARGE SCALE GENOMIC DNA]</scope>
    <source>
        <strain evidence="4 5">Opo-243</strain>
    </source>
</reference>
<evidence type="ECO:0000259" key="3">
    <source>
        <dbReference type="Pfam" id="PF09917"/>
    </source>
</evidence>
<dbReference type="PANTHER" id="PTHR36919">
    <property type="entry name" value="BLR1215 PROTEIN"/>
    <property type="match status" value="1"/>
</dbReference>
<feature type="chain" id="PRO_5020971387" description="DUF2147 domain-containing protein" evidence="2">
    <location>
        <begin position="29"/>
        <end position="204"/>
    </location>
</feature>
<proteinExistence type="predicted"/>
<comment type="caution">
    <text evidence="4">The sequence shown here is derived from an EMBL/GenBank/DDBJ whole genome shotgun (WGS) entry which is preliminary data.</text>
</comment>
<gene>
    <name evidence="4" type="ORF">B5V03_16665</name>
</gene>
<keyword evidence="5" id="KW-1185">Reference proteome</keyword>
<accession>A0A4Q1V956</accession>
<dbReference type="AlphaFoldDB" id="A0A4Q1V956"/>
<protein>
    <recommendedName>
        <fullName evidence="3">DUF2147 domain-containing protein</fullName>
    </recommendedName>
</protein>
<evidence type="ECO:0000313" key="4">
    <source>
        <dbReference type="EMBL" id="RXT46567.1"/>
    </source>
</evidence>
<evidence type="ECO:0000256" key="1">
    <source>
        <dbReference type="SAM" id="MobiDB-lite"/>
    </source>
</evidence>
<dbReference type="InterPro" id="IPR019223">
    <property type="entry name" value="DUF2147"/>
</dbReference>
<feature type="region of interest" description="Disordered" evidence="1">
    <location>
        <begin position="183"/>
        <end position="204"/>
    </location>
</feature>
<name>A0A4Q1V956_9BRAD</name>
<keyword evidence="2" id="KW-0732">Signal</keyword>
<dbReference type="RefSeq" id="WP_164988071.1">
    <property type="nucleotide sequence ID" value="NZ_MZXW01000019.1"/>
</dbReference>
<dbReference type="PANTHER" id="PTHR36919:SF3">
    <property type="entry name" value="BLL5882 PROTEIN"/>
    <property type="match status" value="1"/>
</dbReference>
<feature type="domain" description="DUF2147" evidence="3">
    <location>
        <begin position="42"/>
        <end position="158"/>
    </location>
</feature>